<dbReference type="EMBL" id="KQ425151">
    <property type="protein sequence ID" value="KOF69901.1"/>
    <property type="molecule type" value="Genomic_DNA"/>
</dbReference>
<gene>
    <name evidence="1" type="ORF">OCBIM_22003936mg</name>
</gene>
<protein>
    <submittedName>
        <fullName evidence="1">Uncharacterized protein</fullName>
    </submittedName>
</protein>
<reference evidence="1" key="1">
    <citation type="submission" date="2015-07" db="EMBL/GenBank/DDBJ databases">
        <title>MeaNS - Measles Nucleotide Surveillance Program.</title>
        <authorList>
            <person name="Tran T."/>
            <person name="Druce J."/>
        </authorList>
    </citation>
    <scope>NUCLEOTIDE SEQUENCE</scope>
    <source>
        <strain evidence="1">UCB-OBI-ISO-001</strain>
        <tissue evidence="1">Gonad</tissue>
    </source>
</reference>
<evidence type="ECO:0000313" key="1">
    <source>
        <dbReference type="EMBL" id="KOF69901.1"/>
    </source>
</evidence>
<name>A0A0L8FYT7_OCTBM</name>
<dbReference type="AlphaFoldDB" id="A0A0L8FYT7"/>
<organism evidence="1">
    <name type="scientific">Octopus bimaculoides</name>
    <name type="common">California two-spotted octopus</name>
    <dbReference type="NCBI Taxonomy" id="37653"/>
    <lineage>
        <taxon>Eukaryota</taxon>
        <taxon>Metazoa</taxon>
        <taxon>Spiralia</taxon>
        <taxon>Lophotrochozoa</taxon>
        <taxon>Mollusca</taxon>
        <taxon>Cephalopoda</taxon>
        <taxon>Coleoidea</taxon>
        <taxon>Octopodiformes</taxon>
        <taxon>Octopoda</taxon>
        <taxon>Incirrata</taxon>
        <taxon>Octopodidae</taxon>
        <taxon>Octopus</taxon>
    </lineage>
</organism>
<accession>A0A0L8FYT7</accession>
<sequence>MAKASVSMYLGLRSDLPLLLLFLLYFNVIFCFKYNFLSSFHFCHFLPCRFSAFYKYSSSAAGSSLLFCFQSVS</sequence>
<proteinExistence type="predicted"/>